<dbReference type="GO" id="GO:0016757">
    <property type="term" value="F:glycosyltransferase activity"/>
    <property type="evidence" value="ECO:0007669"/>
    <property type="project" value="UniProtKB-KW"/>
</dbReference>
<dbReference type="SMART" id="SM00382">
    <property type="entry name" value="AAA"/>
    <property type="match status" value="1"/>
</dbReference>
<dbReference type="CDD" id="cd03293">
    <property type="entry name" value="ABC_NrtD_SsuB_transporters"/>
    <property type="match status" value="1"/>
</dbReference>
<evidence type="ECO:0000259" key="6">
    <source>
        <dbReference type="PROSITE" id="PS50893"/>
    </source>
</evidence>
<keyword evidence="8" id="KW-1185">Reference proteome</keyword>
<keyword evidence="3" id="KW-0547">Nucleotide-binding</keyword>
<evidence type="ECO:0000256" key="5">
    <source>
        <dbReference type="SAM" id="MobiDB-lite"/>
    </source>
</evidence>
<comment type="caution">
    <text evidence="7">The sequence shown here is derived from an EMBL/GenBank/DDBJ whole genome shotgun (WGS) entry which is preliminary data.</text>
</comment>
<protein>
    <submittedName>
        <fullName evidence="7">Mannosyltransferase</fullName>
    </submittedName>
</protein>
<keyword evidence="4" id="KW-0067">ATP-binding</keyword>
<dbReference type="InterPro" id="IPR027417">
    <property type="entry name" value="P-loop_NTPase"/>
</dbReference>
<dbReference type="PROSITE" id="PS00211">
    <property type="entry name" value="ABC_TRANSPORTER_1"/>
    <property type="match status" value="1"/>
</dbReference>
<evidence type="ECO:0000256" key="1">
    <source>
        <dbReference type="ARBA" id="ARBA00005417"/>
    </source>
</evidence>
<reference evidence="7 8" key="1">
    <citation type="submission" date="2013-08" db="EMBL/GenBank/DDBJ databases">
        <title>The genome sequence of Skermanella stibiiresistens.</title>
        <authorList>
            <person name="Zhu W."/>
            <person name="Wang G."/>
        </authorList>
    </citation>
    <scope>NUCLEOTIDE SEQUENCE [LARGE SCALE GENOMIC DNA]</scope>
    <source>
        <strain evidence="7 8">SB22</strain>
    </source>
</reference>
<keyword evidence="7" id="KW-0328">Glycosyltransferase</keyword>
<dbReference type="GO" id="GO:0016887">
    <property type="term" value="F:ATP hydrolysis activity"/>
    <property type="evidence" value="ECO:0007669"/>
    <property type="project" value="InterPro"/>
</dbReference>
<dbReference type="RefSeq" id="WP_084165002.1">
    <property type="nucleotide sequence ID" value="NZ_AVFL01000020.1"/>
</dbReference>
<gene>
    <name evidence="7" type="ORF">N825_14640</name>
</gene>
<evidence type="ECO:0000313" key="8">
    <source>
        <dbReference type="Proteomes" id="UP000019486"/>
    </source>
</evidence>
<dbReference type="PATRIC" id="fig|1385369.3.peg.4800"/>
<feature type="domain" description="ABC transporter" evidence="6">
    <location>
        <begin position="29"/>
        <end position="256"/>
    </location>
</feature>
<dbReference type="PROSITE" id="PS50893">
    <property type="entry name" value="ABC_TRANSPORTER_2"/>
    <property type="match status" value="1"/>
</dbReference>
<dbReference type="Pfam" id="PF00005">
    <property type="entry name" value="ABC_tran"/>
    <property type="match status" value="1"/>
</dbReference>
<sequence length="283" mass="31426">MSAAVVRAVPQPPMPASPQAQPSQAKSMVSVDNVTMAFGSFVAVQDVNLTIKDGEFVSIVGPTGCGKSTILNAIAGLLQPASGSITIDAKPVKGIQGNIGYLFQQDALLPWKTAIENTELGLMFRREPAGVRREKAMAWLAKVGLRGFEHRYPHQLSGGQRKRVQMAQALITEPQVILMDEPFSALDIHTRHLMQNELLRLWQEDRRAVVMITHDLEEAIALGDRVVILSAGPRSHIIESFDVDLSRPRDVAEIKLDPHFMDLYRNIWASLRGEVEKSYERRD</sequence>
<dbReference type="AlphaFoldDB" id="W9H324"/>
<evidence type="ECO:0000256" key="4">
    <source>
        <dbReference type="ARBA" id="ARBA00022840"/>
    </source>
</evidence>
<dbReference type="Proteomes" id="UP000019486">
    <property type="component" value="Unassembled WGS sequence"/>
</dbReference>
<dbReference type="EMBL" id="AVFL01000020">
    <property type="protein sequence ID" value="EWY38148.1"/>
    <property type="molecule type" value="Genomic_DNA"/>
</dbReference>
<name>W9H324_9PROT</name>
<dbReference type="PANTHER" id="PTHR42788">
    <property type="entry name" value="TAURINE IMPORT ATP-BINDING PROTEIN-RELATED"/>
    <property type="match status" value="1"/>
</dbReference>
<comment type="similarity">
    <text evidence="1">Belongs to the ABC transporter superfamily.</text>
</comment>
<feature type="region of interest" description="Disordered" evidence="5">
    <location>
        <begin position="1"/>
        <end position="24"/>
    </location>
</feature>
<dbReference type="InterPro" id="IPR003593">
    <property type="entry name" value="AAA+_ATPase"/>
</dbReference>
<dbReference type="InterPro" id="IPR003439">
    <property type="entry name" value="ABC_transporter-like_ATP-bd"/>
</dbReference>
<organism evidence="7 8">
    <name type="scientific">Skermanella stibiiresistens SB22</name>
    <dbReference type="NCBI Taxonomy" id="1385369"/>
    <lineage>
        <taxon>Bacteria</taxon>
        <taxon>Pseudomonadati</taxon>
        <taxon>Pseudomonadota</taxon>
        <taxon>Alphaproteobacteria</taxon>
        <taxon>Rhodospirillales</taxon>
        <taxon>Azospirillaceae</taxon>
        <taxon>Skermanella</taxon>
    </lineage>
</organism>
<dbReference type="PANTHER" id="PTHR42788:SF13">
    <property type="entry name" value="ALIPHATIC SULFONATES IMPORT ATP-BINDING PROTEIN SSUB"/>
    <property type="match status" value="1"/>
</dbReference>
<dbReference type="Gene3D" id="3.40.50.300">
    <property type="entry name" value="P-loop containing nucleotide triphosphate hydrolases"/>
    <property type="match status" value="1"/>
</dbReference>
<dbReference type="InterPro" id="IPR050166">
    <property type="entry name" value="ABC_transporter_ATP-bind"/>
</dbReference>
<keyword evidence="2" id="KW-0813">Transport</keyword>
<dbReference type="InterPro" id="IPR017871">
    <property type="entry name" value="ABC_transporter-like_CS"/>
</dbReference>
<dbReference type="GO" id="GO:0005524">
    <property type="term" value="F:ATP binding"/>
    <property type="evidence" value="ECO:0007669"/>
    <property type="project" value="UniProtKB-KW"/>
</dbReference>
<evidence type="ECO:0000313" key="7">
    <source>
        <dbReference type="EMBL" id="EWY38148.1"/>
    </source>
</evidence>
<evidence type="ECO:0000256" key="2">
    <source>
        <dbReference type="ARBA" id="ARBA00022448"/>
    </source>
</evidence>
<dbReference type="OrthoDB" id="8016555at2"/>
<evidence type="ECO:0000256" key="3">
    <source>
        <dbReference type="ARBA" id="ARBA00022741"/>
    </source>
</evidence>
<dbReference type="STRING" id="1385369.N825_14640"/>
<proteinExistence type="inferred from homology"/>
<dbReference type="SUPFAM" id="SSF52540">
    <property type="entry name" value="P-loop containing nucleoside triphosphate hydrolases"/>
    <property type="match status" value="1"/>
</dbReference>
<keyword evidence="7" id="KW-0808">Transferase</keyword>
<accession>W9H324</accession>